<gene>
    <name evidence="2" type="ORF">PX52LOC_05194</name>
</gene>
<dbReference type="KEGG" id="lrs:PX52LOC_05194"/>
<dbReference type="RefSeq" id="WP_149112708.1">
    <property type="nucleotide sequence ID" value="NZ_CP042425.1"/>
</dbReference>
<evidence type="ECO:0000313" key="3">
    <source>
        <dbReference type="Proteomes" id="UP000324974"/>
    </source>
</evidence>
<feature type="chain" id="PRO_5022904287" evidence="1">
    <location>
        <begin position="18"/>
        <end position="205"/>
    </location>
</feature>
<dbReference type="AlphaFoldDB" id="A0A5C1AH88"/>
<reference evidence="3" key="1">
    <citation type="submission" date="2019-08" db="EMBL/GenBank/DDBJ databases">
        <title>Limnoglobus roseus gen. nov., sp. nov., a novel freshwater planctomycete with a giant genome from the family Gemmataceae.</title>
        <authorList>
            <person name="Kulichevskaya I.S."/>
            <person name="Naumoff D.G."/>
            <person name="Miroshnikov K."/>
            <person name="Ivanova A."/>
            <person name="Philippov D.A."/>
            <person name="Hakobyan A."/>
            <person name="Rijpstra I.C."/>
            <person name="Sinninghe Damste J.S."/>
            <person name="Liesack W."/>
            <person name="Dedysh S.N."/>
        </authorList>
    </citation>
    <scope>NUCLEOTIDE SEQUENCE [LARGE SCALE GENOMIC DNA]</scope>
    <source>
        <strain evidence="3">PX52</strain>
    </source>
</reference>
<protein>
    <submittedName>
        <fullName evidence="2">Uncharacterized protein</fullName>
    </submittedName>
</protein>
<organism evidence="2 3">
    <name type="scientific">Limnoglobus roseus</name>
    <dbReference type="NCBI Taxonomy" id="2598579"/>
    <lineage>
        <taxon>Bacteria</taxon>
        <taxon>Pseudomonadati</taxon>
        <taxon>Planctomycetota</taxon>
        <taxon>Planctomycetia</taxon>
        <taxon>Gemmatales</taxon>
        <taxon>Gemmataceae</taxon>
        <taxon>Limnoglobus</taxon>
    </lineage>
</organism>
<keyword evidence="3" id="KW-1185">Reference proteome</keyword>
<dbReference type="Proteomes" id="UP000324974">
    <property type="component" value="Chromosome"/>
</dbReference>
<keyword evidence="1" id="KW-0732">Signal</keyword>
<dbReference type="EMBL" id="CP042425">
    <property type="protein sequence ID" value="QEL18180.1"/>
    <property type="molecule type" value="Genomic_DNA"/>
</dbReference>
<dbReference type="OrthoDB" id="283403at2"/>
<evidence type="ECO:0000256" key="1">
    <source>
        <dbReference type="SAM" id="SignalP"/>
    </source>
</evidence>
<feature type="signal peptide" evidence="1">
    <location>
        <begin position="1"/>
        <end position="17"/>
    </location>
</feature>
<accession>A0A5C1AH88</accession>
<name>A0A5C1AH88_9BACT</name>
<proteinExistence type="predicted"/>
<sequence length="205" mass="23059">MRTVWTVTILLTLPAFAAAQTTAAKVAPRYGIAINTRTFTQTTAKETLTSAIKAVEENRFDVLVAHLIDPKVTEARAAENGRLLENEVEKDLQQVREKQRANPINVASEEKLPFEPMAFAQFVKAEAKVRGFKAAIEEVRQKFAGDTSLIPEMKRFLRDGDFTNTPDGAKVTLKDAKGKAIFFTKVNDRWFIEDRKEDATKDEKK</sequence>
<evidence type="ECO:0000313" key="2">
    <source>
        <dbReference type="EMBL" id="QEL18180.1"/>
    </source>
</evidence>